<comment type="catalytic activity">
    <reaction evidence="9 12">
        <text>O-phospho-L-seryl-[protein] + H2O = L-seryl-[protein] + phosphate</text>
        <dbReference type="Rhea" id="RHEA:20629"/>
        <dbReference type="Rhea" id="RHEA-COMP:9863"/>
        <dbReference type="Rhea" id="RHEA-COMP:11604"/>
        <dbReference type="ChEBI" id="CHEBI:15377"/>
        <dbReference type="ChEBI" id="CHEBI:29999"/>
        <dbReference type="ChEBI" id="CHEBI:43474"/>
        <dbReference type="ChEBI" id="CHEBI:83421"/>
        <dbReference type="EC" id="3.1.3.16"/>
    </reaction>
</comment>
<keyword evidence="6 12" id="KW-0862">Zinc</keyword>
<keyword evidence="7 12" id="KW-0904">Protein phosphatase</keyword>
<sequence length="319" mass="35378">MSPTSILKKPSAPNLPSTDKAVNPRHLEVALHHANIIENQKNVEKEILKAILDLMDFPTDPKADPARPSPADAAAFCNPLNLFQPSDYDSLIEERNLAEHCGYALCPRPRKKARNNARRHLITTENGVQVVEKKALEVWCSDDCARRAMYVKVQLNEEPAWLRRGGVGQKIELMAENQGEHQIALPLRLKGTNAPATEQMSEEDAAWAMRDEALAELAQERGEKPGQLSKANDVLIAAEIKENTDSKTPIAPSAEGMGHSHFAIEGHVPKADLKKEHDSSEEEYEAEDGDEDQEGEDADDDWDIAEMVEDELDAVLQDT</sequence>
<proteinExistence type="inferred from homology"/>
<dbReference type="PROSITE" id="PS51479">
    <property type="entry name" value="ZF_RTR1"/>
    <property type="match status" value="1"/>
</dbReference>
<feature type="domain" description="RTR1-type" evidence="14">
    <location>
        <begin position="78"/>
        <end position="164"/>
    </location>
</feature>
<gene>
    <name evidence="15" type="ORF">GQ43DRAFT_444536</name>
</gene>
<comment type="catalytic activity">
    <reaction evidence="10 12">
        <text>O-phospho-L-threonyl-[protein] + H2O = L-threonyl-[protein] + phosphate</text>
        <dbReference type="Rhea" id="RHEA:47004"/>
        <dbReference type="Rhea" id="RHEA-COMP:11060"/>
        <dbReference type="Rhea" id="RHEA-COMP:11605"/>
        <dbReference type="ChEBI" id="CHEBI:15377"/>
        <dbReference type="ChEBI" id="CHEBI:30013"/>
        <dbReference type="ChEBI" id="CHEBI:43474"/>
        <dbReference type="ChEBI" id="CHEBI:61977"/>
        <dbReference type="EC" id="3.1.3.16"/>
    </reaction>
</comment>
<evidence type="ECO:0000256" key="9">
    <source>
        <dbReference type="ARBA" id="ARBA00047761"/>
    </source>
</evidence>
<keyword evidence="16" id="KW-1185">Reference proteome</keyword>
<evidence type="ECO:0000256" key="11">
    <source>
        <dbReference type="PROSITE-ProRule" id="PRU00812"/>
    </source>
</evidence>
<evidence type="ECO:0000259" key="14">
    <source>
        <dbReference type="PROSITE" id="PS51479"/>
    </source>
</evidence>
<evidence type="ECO:0000256" key="2">
    <source>
        <dbReference type="ARBA" id="ARBA00005676"/>
    </source>
</evidence>
<accession>A0A9P4MLH9</accession>
<dbReference type="EMBL" id="ML994279">
    <property type="protein sequence ID" value="KAF2197094.1"/>
    <property type="molecule type" value="Genomic_DNA"/>
</dbReference>
<dbReference type="AlphaFoldDB" id="A0A9P4MLH9"/>
<dbReference type="InterPro" id="IPR039693">
    <property type="entry name" value="Rtr1/RPAP2"/>
</dbReference>
<feature type="region of interest" description="Disordered" evidence="13">
    <location>
        <begin position="262"/>
        <end position="319"/>
    </location>
</feature>
<comment type="similarity">
    <text evidence="2 11 12">Belongs to the RPAP2 family.</text>
</comment>
<dbReference type="EC" id="3.1.3.16" evidence="12"/>
<feature type="compositionally biased region" description="Acidic residues" evidence="13">
    <location>
        <begin position="279"/>
        <end position="313"/>
    </location>
</feature>
<dbReference type="PANTHER" id="PTHR14732:SF0">
    <property type="entry name" value="RNA POLYMERASE II SUBUNIT B1 CTD PHOSPHATASE RPAP2-RELATED"/>
    <property type="match status" value="1"/>
</dbReference>
<dbReference type="GO" id="GO:0008420">
    <property type="term" value="F:RNA polymerase II CTD heptapeptide repeat phosphatase activity"/>
    <property type="evidence" value="ECO:0007669"/>
    <property type="project" value="UniProtKB-UniRule"/>
</dbReference>
<dbReference type="PANTHER" id="PTHR14732">
    <property type="entry name" value="RNA POLYMERASE II SUBUNIT B1 CTD PHOSPHATASE RPAP2-RELATED"/>
    <property type="match status" value="1"/>
</dbReference>
<evidence type="ECO:0000256" key="13">
    <source>
        <dbReference type="SAM" id="MobiDB-lite"/>
    </source>
</evidence>
<feature type="region of interest" description="Disordered" evidence="13">
    <location>
        <begin position="1"/>
        <end position="21"/>
    </location>
</feature>
<comment type="function">
    <text evidence="12">Putative RNA polymerase II subunit B1 C-terminal domain (CTD) phosphatase involved in RNA polymerase II transcription regulation.</text>
</comment>
<keyword evidence="3 12" id="KW-0479">Metal-binding</keyword>
<evidence type="ECO:0000256" key="5">
    <source>
        <dbReference type="ARBA" id="ARBA00022801"/>
    </source>
</evidence>
<evidence type="ECO:0000256" key="8">
    <source>
        <dbReference type="ARBA" id="ARBA00023242"/>
    </source>
</evidence>
<evidence type="ECO:0000256" key="12">
    <source>
        <dbReference type="RuleBase" id="RU367080"/>
    </source>
</evidence>
<dbReference type="GO" id="GO:0008270">
    <property type="term" value="F:zinc ion binding"/>
    <property type="evidence" value="ECO:0007669"/>
    <property type="project" value="UniProtKB-KW"/>
</dbReference>
<reference evidence="15" key="1">
    <citation type="journal article" date="2020" name="Stud. Mycol.">
        <title>101 Dothideomycetes genomes: a test case for predicting lifestyles and emergence of pathogens.</title>
        <authorList>
            <person name="Haridas S."/>
            <person name="Albert R."/>
            <person name="Binder M."/>
            <person name="Bloem J."/>
            <person name="Labutti K."/>
            <person name="Salamov A."/>
            <person name="Andreopoulos B."/>
            <person name="Baker S."/>
            <person name="Barry K."/>
            <person name="Bills G."/>
            <person name="Bluhm B."/>
            <person name="Cannon C."/>
            <person name="Castanera R."/>
            <person name="Culley D."/>
            <person name="Daum C."/>
            <person name="Ezra D."/>
            <person name="Gonzalez J."/>
            <person name="Henrissat B."/>
            <person name="Kuo A."/>
            <person name="Liang C."/>
            <person name="Lipzen A."/>
            <person name="Lutzoni F."/>
            <person name="Magnuson J."/>
            <person name="Mondo S."/>
            <person name="Nolan M."/>
            <person name="Ohm R."/>
            <person name="Pangilinan J."/>
            <person name="Park H.-J."/>
            <person name="Ramirez L."/>
            <person name="Alfaro M."/>
            <person name="Sun H."/>
            <person name="Tritt A."/>
            <person name="Yoshinaga Y."/>
            <person name="Zwiers L.-H."/>
            <person name="Turgeon B."/>
            <person name="Goodwin S."/>
            <person name="Spatafora J."/>
            <person name="Crous P."/>
            <person name="Grigoriev I."/>
        </authorList>
    </citation>
    <scope>NUCLEOTIDE SEQUENCE</scope>
    <source>
        <strain evidence="15">ATCC 74209</strain>
    </source>
</reference>
<dbReference type="InterPro" id="IPR038534">
    <property type="entry name" value="Rtr1/RPAP2_sf"/>
</dbReference>
<keyword evidence="5 12" id="KW-0378">Hydrolase</keyword>
<evidence type="ECO:0000256" key="6">
    <source>
        <dbReference type="ARBA" id="ARBA00022833"/>
    </source>
</evidence>
<dbReference type="GO" id="GO:0043175">
    <property type="term" value="F:RNA polymerase core enzyme binding"/>
    <property type="evidence" value="ECO:0007669"/>
    <property type="project" value="UniProtKB-UniRule"/>
</dbReference>
<dbReference type="GO" id="GO:0005634">
    <property type="term" value="C:nucleus"/>
    <property type="evidence" value="ECO:0007669"/>
    <property type="project" value="UniProtKB-SubCell"/>
</dbReference>
<feature type="compositionally biased region" description="Basic and acidic residues" evidence="13">
    <location>
        <begin position="262"/>
        <end position="278"/>
    </location>
</feature>
<protein>
    <recommendedName>
        <fullName evidence="12">RNA polymerase II subunit B1 CTD phosphatase RPAP2 homolog</fullName>
        <ecNumber evidence="12">3.1.3.16</ecNumber>
    </recommendedName>
</protein>
<dbReference type="GO" id="GO:0005737">
    <property type="term" value="C:cytoplasm"/>
    <property type="evidence" value="ECO:0007669"/>
    <property type="project" value="TreeGrafter"/>
</dbReference>
<dbReference type="Pfam" id="PF04181">
    <property type="entry name" value="RPAP2_Rtr1"/>
    <property type="match status" value="1"/>
</dbReference>
<evidence type="ECO:0000256" key="1">
    <source>
        <dbReference type="ARBA" id="ARBA00004123"/>
    </source>
</evidence>
<evidence type="ECO:0000313" key="16">
    <source>
        <dbReference type="Proteomes" id="UP000799536"/>
    </source>
</evidence>
<organism evidence="15 16">
    <name type="scientific">Delitschia confertaspora ATCC 74209</name>
    <dbReference type="NCBI Taxonomy" id="1513339"/>
    <lineage>
        <taxon>Eukaryota</taxon>
        <taxon>Fungi</taxon>
        <taxon>Dikarya</taxon>
        <taxon>Ascomycota</taxon>
        <taxon>Pezizomycotina</taxon>
        <taxon>Dothideomycetes</taxon>
        <taxon>Pleosporomycetidae</taxon>
        <taxon>Pleosporales</taxon>
        <taxon>Delitschiaceae</taxon>
        <taxon>Delitschia</taxon>
    </lineage>
</organism>
<name>A0A9P4MLH9_9PLEO</name>
<evidence type="ECO:0000256" key="3">
    <source>
        <dbReference type="ARBA" id="ARBA00022723"/>
    </source>
</evidence>
<evidence type="ECO:0000313" key="15">
    <source>
        <dbReference type="EMBL" id="KAF2197094.1"/>
    </source>
</evidence>
<evidence type="ECO:0000256" key="7">
    <source>
        <dbReference type="ARBA" id="ARBA00022912"/>
    </source>
</evidence>
<evidence type="ECO:0000256" key="4">
    <source>
        <dbReference type="ARBA" id="ARBA00022771"/>
    </source>
</evidence>
<dbReference type="InterPro" id="IPR007308">
    <property type="entry name" value="Rtr1/RPAP2_dom"/>
</dbReference>
<dbReference type="Gene3D" id="1.25.40.820">
    <property type="match status" value="1"/>
</dbReference>
<dbReference type="Proteomes" id="UP000799536">
    <property type="component" value="Unassembled WGS sequence"/>
</dbReference>
<keyword evidence="8 12" id="KW-0539">Nucleus</keyword>
<keyword evidence="4 12" id="KW-0863">Zinc-finger</keyword>
<dbReference type="OrthoDB" id="2590500at2759"/>
<comment type="subcellular location">
    <subcellularLocation>
        <location evidence="1 12">Nucleus</location>
    </subcellularLocation>
</comment>
<evidence type="ECO:0000256" key="10">
    <source>
        <dbReference type="ARBA" id="ARBA00048336"/>
    </source>
</evidence>
<comment type="caution">
    <text evidence="15">The sequence shown here is derived from an EMBL/GenBank/DDBJ whole genome shotgun (WGS) entry which is preliminary data.</text>
</comment>